<dbReference type="EMBL" id="LR797247">
    <property type="protein sequence ID" value="CAB4195230.1"/>
    <property type="molecule type" value="Genomic_DNA"/>
</dbReference>
<proteinExistence type="predicted"/>
<evidence type="ECO:0000313" key="2">
    <source>
        <dbReference type="EMBL" id="CAB4205543.1"/>
    </source>
</evidence>
<dbReference type="EMBL" id="LR797504">
    <property type="protein sequence ID" value="CAB4221601.1"/>
    <property type="molecule type" value="Genomic_DNA"/>
</dbReference>
<accession>A0A6J5T3L9</accession>
<reference evidence="3" key="1">
    <citation type="submission" date="2020-05" db="EMBL/GenBank/DDBJ databases">
        <authorList>
            <person name="Chiriac C."/>
            <person name="Salcher M."/>
            <person name="Ghai R."/>
            <person name="Kavagutti S V."/>
        </authorList>
    </citation>
    <scope>NUCLEOTIDE SEQUENCE</scope>
</reference>
<evidence type="ECO:0000313" key="3">
    <source>
        <dbReference type="EMBL" id="CAB4221601.1"/>
    </source>
</evidence>
<dbReference type="EMBL" id="LR797360">
    <property type="protein sequence ID" value="CAB4205543.1"/>
    <property type="molecule type" value="Genomic_DNA"/>
</dbReference>
<evidence type="ECO:0000313" key="1">
    <source>
        <dbReference type="EMBL" id="CAB4195230.1"/>
    </source>
</evidence>
<organism evidence="3">
    <name type="scientific">uncultured Caudovirales phage</name>
    <dbReference type="NCBI Taxonomy" id="2100421"/>
    <lineage>
        <taxon>Viruses</taxon>
        <taxon>Duplodnaviria</taxon>
        <taxon>Heunggongvirae</taxon>
        <taxon>Uroviricota</taxon>
        <taxon>Caudoviricetes</taxon>
        <taxon>Peduoviridae</taxon>
        <taxon>Maltschvirus</taxon>
        <taxon>Maltschvirus maltsch</taxon>
    </lineage>
</organism>
<gene>
    <name evidence="1" type="ORF">UFOVP1286_5</name>
    <name evidence="2" type="ORF">UFOVP1407_35</name>
    <name evidence="3" type="ORF">UFOVP1640_2</name>
</gene>
<protein>
    <submittedName>
        <fullName evidence="3">Uncharacterized protein</fullName>
    </submittedName>
</protein>
<sequence>MTTYTSPFTGDVIQQTDVSYYALDFSTDVQLYWPLVINPTQVPAARIMDCTPGAPNLNISLPNAQQGSVGIDILFRNFGAVTFYVNDFDGGASVAIPSGTSLYFYLSDNSTTAGIWQNVTFGTGTSSADAATLAGNGLAAISGKLNVTQNVQQISTTTTAANTDRAATFVWTGGNGTFNLPATAGLTAGWFISFRNNGTGALNIVPNGASQINNIPNLTVNPGDSGIIMFQQSTSNFFTVGLATPSNVTFTSASYDVDTIIGPTFSLVSYAPIIQTYVAQSGTRTTDLTVILPATTQIYILANDILGPYNLFFEVSGTSQPPTPVTPGSVVLVLSDGNNLYVISQSATTAFFANDGTAATPSFSFLNDTTTGMYLASIGVLGLTANGIEMINIDNSDPFDPQISTPATFTAGLISGGTF</sequence>
<name>A0A6J5T3L9_9CAUD</name>